<dbReference type="AlphaFoldDB" id="B7PU81"/>
<keyword evidence="3" id="KW-1185">Reference proteome</keyword>
<evidence type="ECO:0000313" key="3">
    <source>
        <dbReference type="Proteomes" id="UP000001555"/>
    </source>
</evidence>
<dbReference type="VEuPathDB" id="VectorBase:ISCW007049"/>
<accession>B7PU81</accession>
<dbReference type="InParanoid" id="B7PU81"/>
<organism>
    <name type="scientific">Ixodes scapularis</name>
    <name type="common">Black-legged tick</name>
    <name type="synonym">Deer tick</name>
    <dbReference type="NCBI Taxonomy" id="6945"/>
    <lineage>
        <taxon>Eukaryota</taxon>
        <taxon>Metazoa</taxon>
        <taxon>Ecdysozoa</taxon>
        <taxon>Arthropoda</taxon>
        <taxon>Chelicerata</taxon>
        <taxon>Arachnida</taxon>
        <taxon>Acari</taxon>
        <taxon>Parasitiformes</taxon>
        <taxon>Ixodida</taxon>
        <taxon>Ixodoidea</taxon>
        <taxon>Ixodidae</taxon>
        <taxon>Ixodinae</taxon>
        <taxon>Ixodes</taxon>
    </lineage>
</organism>
<gene>
    <name evidence="1" type="ORF">IscW_ISCW007049</name>
</gene>
<sequence length="100" mass="10837">MYCLRGCAFCCTVHLKAGNNFCLLSKSGDACSSLLRATNHSIPSSHSGAFSLKVENCVLRGVDTGNWCQQIFRYCPWTTTDTKSTVTASPLTCFVVLTSC</sequence>
<evidence type="ECO:0000313" key="2">
    <source>
        <dbReference type="EnsemblMetazoa" id="ISCW007049-PA"/>
    </source>
</evidence>
<dbReference type="HOGENOM" id="CLU_2309070_0_0_1"/>
<dbReference type="EMBL" id="ABJB010310158">
    <property type="status" value="NOT_ANNOTATED_CDS"/>
    <property type="molecule type" value="Genomic_DNA"/>
</dbReference>
<evidence type="ECO:0000313" key="1">
    <source>
        <dbReference type="EMBL" id="EEC10153.1"/>
    </source>
</evidence>
<dbReference type="EMBL" id="DS791135">
    <property type="protein sequence ID" value="EEC10153.1"/>
    <property type="molecule type" value="Genomic_DNA"/>
</dbReference>
<protein>
    <submittedName>
        <fullName evidence="1 2">Uncharacterized protein</fullName>
    </submittedName>
</protein>
<name>B7PU81_IXOSC</name>
<proteinExistence type="predicted"/>
<reference evidence="2" key="2">
    <citation type="submission" date="2020-05" db="UniProtKB">
        <authorList>
            <consortium name="EnsemblMetazoa"/>
        </authorList>
    </citation>
    <scope>IDENTIFICATION</scope>
    <source>
        <strain evidence="2">wikel</strain>
    </source>
</reference>
<reference evidence="1 3" key="1">
    <citation type="submission" date="2008-03" db="EMBL/GenBank/DDBJ databases">
        <title>Annotation of Ixodes scapularis.</title>
        <authorList>
            <consortium name="Ixodes scapularis Genome Project Consortium"/>
            <person name="Caler E."/>
            <person name="Hannick L.I."/>
            <person name="Bidwell S."/>
            <person name="Joardar V."/>
            <person name="Thiagarajan M."/>
            <person name="Amedeo P."/>
            <person name="Galinsky K.J."/>
            <person name="Schobel S."/>
            <person name="Inman J."/>
            <person name="Hostetler J."/>
            <person name="Miller J."/>
            <person name="Hammond M."/>
            <person name="Megy K."/>
            <person name="Lawson D."/>
            <person name="Kodira C."/>
            <person name="Sutton G."/>
            <person name="Meyer J."/>
            <person name="Hill C.A."/>
            <person name="Birren B."/>
            <person name="Nene V."/>
            <person name="Collins F."/>
            <person name="Alarcon-Chaidez F."/>
            <person name="Wikel S."/>
            <person name="Strausberg R."/>
        </authorList>
    </citation>
    <scope>NUCLEOTIDE SEQUENCE [LARGE SCALE GENOMIC DNA]</scope>
    <source>
        <strain evidence="3">Wikel</strain>
        <strain evidence="1">Wikel colony</strain>
    </source>
</reference>
<dbReference type="EnsemblMetazoa" id="ISCW007049-RA">
    <property type="protein sequence ID" value="ISCW007049-PA"/>
    <property type="gene ID" value="ISCW007049"/>
</dbReference>
<dbReference type="PaxDb" id="6945-B7PU81"/>
<dbReference type="Proteomes" id="UP000001555">
    <property type="component" value="Unassembled WGS sequence"/>
</dbReference>